<accession>A0ABU3BPZ9</accession>
<dbReference type="PANTHER" id="PTHR40394:SF2">
    <property type="entry name" value="QUINOL:CYTOCHROME C OXIDOREDUCTASE MEMBRANE PROTEIN"/>
    <property type="match status" value="1"/>
</dbReference>
<dbReference type="Pfam" id="PF13442">
    <property type="entry name" value="Cytochrome_CBB3"/>
    <property type="match status" value="1"/>
</dbReference>
<dbReference type="PROSITE" id="PS51257">
    <property type="entry name" value="PROKAR_LIPOPROTEIN"/>
    <property type="match status" value="1"/>
</dbReference>
<organism evidence="7 8">
    <name type="scientific">Rubrivirga litoralis</name>
    <dbReference type="NCBI Taxonomy" id="3075598"/>
    <lineage>
        <taxon>Bacteria</taxon>
        <taxon>Pseudomonadati</taxon>
        <taxon>Rhodothermota</taxon>
        <taxon>Rhodothermia</taxon>
        <taxon>Rhodothermales</taxon>
        <taxon>Rubricoccaceae</taxon>
        <taxon>Rubrivirga</taxon>
    </lineage>
</organism>
<evidence type="ECO:0000256" key="3">
    <source>
        <dbReference type="ARBA" id="ARBA00023004"/>
    </source>
</evidence>
<feature type="domain" description="Cytochrome c" evidence="6">
    <location>
        <begin position="97"/>
        <end position="187"/>
    </location>
</feature>
<dbReference type="Proteomes" id="UP001267426">
    <property type="component" value="Unassembled WGS sequence"/>
</dbReference>
<proteinExistence type="predicted"/>
<evidence type="ECO:0000256" key="4">
    <source>
        <dbReference type="PROSITE-ProRule" id="PRU00433"/>
    </source>
</evidence>
<dbReference type="PANTHER" id="PTHR40394">
    <property type="entry name" value="LIPOPROTEIN-RELATED"/>
    <property type="match status" value="1"/>
</dbReference>
<keyword evidence="5" id="KW-0732">Signal</keyword>
<dbReference type="RefSeq" id="WP_311662683.1">
    <property type="nucleotide sequence ID" value="NZ_JAVRHT010000011.1"/>
</dbReference>
<keyword evidence="8" id="KW-1185">Reference proteome</keyword>
<keyword evidence="3 4" id="KW-0408">Iron</keyword>
<evidence type="ECO:0000313" key="8">
    <source>
        <dbReference type="Proteomes" id="UP001267426"/>
    </source>
</evidence>
<dbReference type="Gene3D" id="1.10.760.10">
    <property type="entry name" value="Cytochrome c-like domain"/>
    <property type="match status" value="1"/>
</dbReference>
<reference evidence="7 8" key="1">
    <citation type="submission" date="2023-09" db="EMBL/GenBank/DDBJ databases">
        <authorList>
            <person name="Rey-Velasco X."/>
        </authorList>
    </citation>
    <scope>NUCLEOTIDE SEQUENCE [LARGE SCALE GENOMIC DNA]</scope>
    <source>
        <strain evidence="7 8">F394</strain>
    </source>
</reference>
<comment type="caution">
    <text evidence="7">The sequence shown here is derived from an EMBL/GenBank/DDBJ whole genome shotgun (WGS) entry which is preliminary data.</text>
</comment>
<dbReference type="SUPFAM" id="SSF46626">
    <property type="entry name" value="Cytochrome c"/>
    <property type="match status" value="1"/>
</dbReference>
<keyword evidence="2 4" id="KW-0479">Metal-binding</keyword>
<feature type="signal peptide" evidence="5">
    <location>
        <begin position="1"/>
        <end position="16"/>
    </location>
</feature>
<gene>
    <name evidence="7" type="ORF">RM540_06210</name>
</gene>
<feature type="chain" id="PRO_5045529388" evidence="5">
    <location>
        <begin position="17"/>
        <end position="216"/>
    </location>
</feature>
<dbReference type="InterPro" id="IPR009056">
    <property type="entry name" value="Cyt_c-like_dom"/>
</dbReference>
<protein>
    <submittedName>
        <fullName evidence="7">Cytochrome c</fullName>
    </submittedName>
</protein>
<evidence type="ECO:0000256" key="5">
    <source>
        <dbReference type="SAM" id="SignalP"/>
    </source>
</evidence>
<evidence type="ECO:0000256" key="1">
    <source>
        <dbReference type="ARBA" id="ARBA00022617"/>
    </source>
</evidence>
<evidence type="ECO:0000256" key="2">
    <source>
        <dbReference type="ARBA" id="ARBA00022723"/>
    </source>
</evidence>
<dbReference type="PROSITE" id="PS51007">
    <property type="entry name" value="CYTC"/>
    <property type="match status" value="1"/>
</dbReference>
<name>A0ABU3BPZ9_9BACT</name>
<sequence length="216" mass="23438">MTPRLSLLVLAAAALAGCRGMTSDAPPIHPNLNMDYTQRFEAQEPSQFFLDGAAMRPPVAGTVARGELRTDANAPFYYGRNADGSYVEEIPVPVTPSLLERGQERYDIYCTPCHGLAGDGRGIVAVGNGGLGYGFAVPSYHTEALRERPDGYLYDVIQNGINTMPSYGHELPPADRWAIVAYIRALQRSQAATAGDVPVTERERLETANPNIRLSN</sequence>
<evidence type="ECO:0000313" key="7">
    <source>
        <dbReference type="EMBL" id="MDT0631340.1"/>
    </source>
</evidence>
<dbReference type="InterPro" id="IPR036909">
    <property type="entry name" value="Cyt_c-like_dom_sf"/>
</dbReference>
<keyword evidence="1 4" id="KW-0349">Heme</keyword>
<dbReference type="EMBL" id="JAVRHT010000011">
    <property type="protein sequence ID" value="MDT0631340.1"/>
    <property type="molecule type" value="Genomic_DNA"/>
</dbReference>
<evidence type="ECO:0000259" key="6">
    <source>
        <dbReference type="PROSITE" id="PS51007"/>
    </source>
</evidence>